<comment type="caution">
    <text evidence="2">The sequence shown here is derived from an EMBL/GenBank/DDBJ whole genome shotgun (WGS) entry which is preliminary data.</text>
</comment>
<keyword evidence="3" id="KW-1185">Reference proteome</keyword>
<proteinExistence type="predicted"/>
<sequence length="526" mass="61945">MFSFAFHKLKKGNNNWKLKINDHVIKCTKSNAKSISNKIFNYYSNKSINKLVLNENEDKDFFEIKISEFDDSLICSEQDYKYFDDIFNLIPVQISMTNKNVLKIFAKELEIYDLSKLIDIFEQSYDLITNDSILNIQKEITNEIIDITEENCDQLIAKIIEKYEEKDDNFILDNDFLYTVVLSTCIIRSNKIELLMTFLKTLEEKTMGNQFKYFKKLILLELKESSTPETNEIRFIIRYLYNIHEIDQKTIEKVLGAKNKETGLYELYNFKDILFDKDTNLSETSIKYAKMGSNPDDIYQAIKNDDIDRFSELINQKSDNYKYNDIIQLDLYERSSFFMTIKSQCYYIDLSAFYGSEKVFNYILLNVDPNDCISEETVLSAFCGGNPSIIHKCIEINKLHKTTFSLCLLYSLMHHYNETFEWLIENHNSLLNQSSAVLINDLIDQPKFLETAVQFINFDALSYLISIGIDYLPLFSLSLIYNNFYLAKLSLKLQYNCNSSIVKTNGKRSPFLYEYKEIFFYHFFLT</sequence>
<evidence type="ECO:0000313" key="3">
    <source>
        <dbReference type="Proteomes" id="UP001470230"/>
    </source>
</evidence>
<gene>
    <name evidence="2" type="ORF">M9Y10_022867</name>
</gene>
<feature type="domain" description="DUF3447" evidence="1">
    <location>
        <begin position="372"/>
        <end position="430"/>
    </location>
</feature>
<dbReference type="EMBL" id="JAPFFF010000003">
    <property type="protein sequence ID" value="KAK8894433.1"/>
    <property type="molecule type" value="Genomic_DNA"/>
</dbReference>
<name>A0ABR2KTQ7_9EUKA</name>
<protein>
    <recommendedName>
        <fullName evidence="1">DUF3447 domain-containing protein</fullName>
    </recommendedName>
</protein>
<dbReference type="InterPro" id="IPR020683">
    <property type="entry name" value="DUF3447"/>
</dbReference>
<reference evidence="2 3" key="1">
    <citation type="submission" date="2024-04" db="EMBL/GenBank/DDBJ databases">
        <title>Tritrichomonas musculus Genome.</title>
        <authorList>
            <person name="Alves-Ferreira E."/>
            <person name="Grigg M."/>
            <person name="Lorenzi H."/>
            <person name="Galac M."/>
        </authorList>
    </citation>
    <scope>NUCLEOTIDE SEQUENCE [LARGE SCALE GENOMIC DNA]</scope>
    <source>
        <strain evidence="2 3">EAF2021</strain>
    </source>
</reference>
<dbReference type="Pfam" id="PF11929">
    <property type="entry name" value="DUF3447"/>
    <property type="match status" value="1"/>
</dbReference>
<organism evidence="2 3">
    <name type="scientific">Tritrichomonas musculus</name>
    <dbReference type="NCBI Taxonomy" id="1915356"/>
    <lineage>
        <taxon>Eukaryota</taxon>
        <taxon>Metamonada</taxon>
        <taxon>Parabasalia</taxon>
        <taxon>Tritrichomonadida</taxon>
        <taxon>Tritrichomonadidae</taxon>
        <taxon>Tritrichomonas</taxon>
    </lineage>
</organism>
<dbReference type="InterPro" id="IPR036770">
    <property type="entry name" value="Ankyrin_rpt-contain_sf"/>
</dbReference>
<accession>A0ABR2KTQ7</accession>
<dbReference type="Proteomes" id="UP001470230">
    <property type="component" value="Unassembled WGS sequence"/>
</dbReference>
<dbReference type="SUPFAM" id="SSF48403">
    <property type="entry name" value="Ankyrin repeat"/>
    <property type="match status" value="1"/>
</dbReference>
<evidence type="ECO:0000259" key="1">
    <source>
        <dbReference type="Pfam" id="PF11929"/>
    </source>
</evidence>
<evidence type="ECO:0000313" key="2">
    <source>
        <dbReference type="EMBL" id="KAK8894433.1"/>
    </source>
</evidence>